<feature type="compositionally biased region" description="Polar residues" evidence="1">
    <location>
        <begin position="13"/>
        <end position="26"/>
    </location>
</feature>
<protein>
    <submittedName>
        <fullName evidence="2">Uncharacterized protein</fullName>
    </submittedName>
</protein>
<evidence type="ECO:0000313" key="3">
    <source>
        <dbReference type="Proteomes" id="UP000488299"/>
    </source>
</evidence>
<proteinExistence type="predicted"/>
<dbReference type="RefSeq" id="WP_152121888.1">
    <property type="nucleotide sequence ID" value="NZ_WELI01000001.1"/>
</dbReference>
<accession>A0A7J5U4L0</accession>
<feature type="region of interest" description="Disordered" evidence="1">
    <location>
        <begin position="1"/>
        <end position="31"/>
    </location>
</feature>
<evidence type="ECO:0000256" key="1">
    <source>
        <dbReference type="SAM" id="MobiDB-lite"/>
    </source>
</evidence>
<feature type="compositionally biased region" description="Basic and acidic residues" evidence="1">
    <location>
        <begin position="1"/>
        <end position="11"/>
    </location>
</feature>
<dbReference type="InterPro" id="IPR043129">
    <property type="entry name" value="ATPase_NBD"/>
</dbReference>
<comment type="caution">
    <text evidence="2">The sequence shown here is derived from an EMBL/GenBank/DDBJ whole genome shotgun (WGS) entry which is preliminary data.</text>
</comment>
<keyword evidence="3" id="KW-1185">Reference proteome</keyword>
<sequence length="1181" mass="134437">MPHILRIDKDPNVGQQDHQDWTQSRGGLTGNRIEHIPDTLTGGSGSASKAGTSIPSPFARLYLFDTAFRMVKNDLNPREHSLYHVLVSHCLDLLELLFQGGPRNTDITYRVWNKGERLEALRQRAGAPGSGQRHAHAILAKALELDMQGDLGTLQQITMIYYKGALLGGTSPLSLVFTSPNWEQERQNRFIEPPKSTNGRTLFRNEYVPLADRDIAFVTYLARIYREQNGLLTGGFREFLYRIFDDNTSPLRTEADKTLGSFDPITVGGETNATLQVVPGLVLYGVREADVLEDIERESDFVMQPTVDYYAAETYANGAPTKVRKPLALASRMEVAGKYVKNTDWNPRTEVLPVHLNDLSRDGLLADRYLPGVDNVRYPFVSTDDFLEDFLVRMPYKINNERFQTGMRDGADCHFLLPVRKEYFNFFTPDDLDRYLTIQIDANMVTATLEVPVKNNRRVTFRKAYDLRDPNTVIEFRADLAFFPFYRVTRPDLQDLNNYTVMLADGSGVEYGFRPTGVHFYQFPNLIRKAPVQVNTPEARSLKSPLAPASYYYKVPQAFDLMEVQLNYGGDTYRGLILPSFRVINQSYRAFTFAIDFGTSNTHVAYLENDGVAGNAEPQPLTVADDAELQVVLLNKPYNGPEAQTTYQRYALKSGFGTFDEMEPLIRREFVPPVISGDGRAGSPFAFPLRTTVYEKKGIQDGGDYLFSKLNLGFNIDLEQSASGDVNRYVTNLKWLFENQPKDALNRPRVRAFFETLLLLIRNKIILNEGDITKTKVVWLAPSSMRRGTRNGLVEEWQKAFEQAFRGSGQFVYEPISESVAPYFYLMKKGVLPTSDAVNIDIGGGTSDIMLFVQQQRRYLNTSFRFAANDIWGGGLNEQGYPSYRKDNGFIQNYLLYKQRNPMPYRAEDGTLESFLQKDEMTAEDVVSLLFKQDAHFRFTQSMKDFRPALRMVLYLHYASIIYHLTQLLEANGLQLPRFLTFTGRGSQYLNLLGSTADLTEFTQLLFQAYSNQPAPGGFRIVFTDKPKETTANGAVLYQQQQDTNVGQSVRPEPVTYWGEARKTDEAPVDFVYNITSAEEARLRTDFHEAVIENVRVFLEKTLKNRTIASFLADFDIQRPDQYYDFLVGNDPASRHNVLWDSYLLGRLAIERDPDARLSETFFFLPLKHALYELSKHIQQG</sequence>
<dbReference type="AlphaFoldDB" id="A0A7J5U4L0"/>
<dbReference type="EMBL" id="WELI01000001">
    <property type="protein sequence ID" value="KAB7732517.1"/>
    <property type="molecule type" value="Genomic_DNA"/>
</dbReference>
<reference evidence="2 3" key="1">
    <citation type="submission" date="2019-10" db="EMBL/GenBank/DDBJ databases">
        <title>Rudanella paleaurantiibacter sp. nov., isolated from sludge.</title>
        <authorList>
            <person name="Xu S.Q."/>
        </authorList>
    </citation>
    <scope>NUCLEOTIDE SEQUENCE [LARGE SCALE GENOMIC DNA]</scope>
    <source>
        <strain evidence="2 3">HX-22-17</strain>
    </source>
</reference>
<dbReference type="Proteomes" id="UP000488299">
    <property type="component" value="Unassembled WGS sequence"/>
</dbReference>
<dbReference type="SUPFAM" id="SSF53067">
    <property type="entry name" value="Actin-like ATPase domain"/>
    <property type="match status" value="1"/>
</dbReference>
<name>A0A7J5U4L0_9BACT</name>
<evidence type="ECO:0000313" key="2">
    <source>
        <dbReference type="EMBL" id="KAB7732517.1"/>
    </source>
</evidence>
<gene>
    <name evidence="2" type="ORF">F5984_00715</name>
</gene>
<organism evidence="2 3">
    <name type="scientific">Rudanella paleaurantiibacter</name>
    <dbReference type="NCBI Taxonomy" id="2614655"/>
    <lineage>
        <taxon>Bacteria</taxon>
        <taxon>Pseudomonadati</taxon>
        <taxon>Bacteroidota</taxon>
        <taxon>Cytophagia</taxon>
        <taxon>Cytophagales</taxon>
        <taxon>Cytophagaceae</taxon>
        <taxon>Rudanella</taxon>
    </lineage>
</organism>